<dbReference type="PANTHER" id="PTHR40077">
    <property type="entry name" value="MEMBRANE PROTEIN-RELATED"/>
    <property type="match status" value="1"/>
</dbReference>
<dbReference type="Proteomes" id="UP000192359">
    <property type="component" value="Unassembled WGS sequence"/>
</dbReference>
<gene>
    <name evidence="8" type="ORF">A7979_00895</name>
</gene>
<evidence type="ECO:0000256" key="1">
    <source>
        <dbReference type="ARBA" id="ARBA00004651"/>
    </source>
</evidence>
<name>A0A1Y1RSC7_9MICC</name>
<feature type="transmembrane region" description="Helical" evidence="6">
    <location>
        <begin position="75"/>
        <end position="98"/>
    </location>
</feature>
<evidence type="ECO:0000259" key="7">
    <source>
        <dbReference type="Pfam" id="PF12823"/>
    </source>
</evidence>
<comment type="caution">
    <text evidence="8">The sequence shown here is derived from an EMBL/GenBank/DDBJ whole genome shotgun (WGS) entry which is preliminary data.</text>
</comment>
<sequence>MKDLMRPDSKPTPRALFRTFATAEMITWALLITALILRGTGVTNIVPIAGGIHGFVFLSYCVVTVFTWVNQQWKAPVGVAGLLLSVIPFATVPFELFLDKRGLLRGGWRLAPGGAAPSGPFEKAQAWVLAKPALASALLLAFVVLLFVVLLMAGPPVPKN</sequence>
<feature type="transmembrane region" description="Helical" evidence="6">
    <location>
        <begin position="133"/>
        <end position="154"/>
    </location>
</feature>
<dbReference type="Pfam" id="PF12823">
    <property type="entry name" value="DUF3817"/>
    <property type="match status" value="1"/>
</dbReference>
<keyword evidence="4 6" id="KW-1133">Transmembrane helix</keyword>
<feature type="domain" description="DUF3817" evidence="7">
    <location>
        <begin position="16"/>
        <end position="98"/>
    </location>
</feature>
<evidence type="ECO:0000313" key="9">
    <source>
        <dbReference type="Proteomes" id="UP000192359"/>
    </source>
</evidence>
<proteinExistence type="predicted"/>
<dbReference type="NCBIfam" id="TIGR03954">
    <property type="entry name" value="integ_memb_HG"/>
    <property type="match status" value="1"/>
</dbReference>
<keyword evidence="5 6" id="KW-0472">Membrane</keyword>
<keyword evidence="3 6" id="KW-0812">Transmembrane</keyword>
<dbReference type="InterPro" id="IPR023845">
    <property type="entry name" value="DUF3817_TM"/>
</dbReference>
<reference evidence="8 9" key="1">
    <citation type="submission" date="2016-05" db="EMBL/GenBank/DDBJ databases">
        <title>Draft genome sequence of a porcine commensal Rothia nasimurium.</title>
        <authorList>
            <person name="Gaiser R.A."/>
            <person name="Van Baarlen P."/>
            <person name="Wells J.M."/>
        </authorList>
    </citation>
    <scope>NUCLEOTIDE SEQUENCE [LARGE SCALE GENOMIC DNA]</scope>
    <source>
        <strain evidence="8 9">PT-32</strain>
    </source>
</reference>
<dbReference type="EMBL" id="LXWF01000011">
    <property type="protein sequence ID" value="ORC22280.1"/>
    <property type="molecule type" value="Genomic_DNA"/>
</dbReference>
<evidence type="ECO:0000256" key="6">
    <source>
        <dbReference type="SAM" id="Phobius"/>
    </source>
</evidence>
<organism evidence="8 9">
    <name type="scientific">Rothia nasimurium</name>
    <dbReference type="NCBI Taxonomy" id="85336"/>
    <lineage>
        <taxon>Bacteria</taxon>
        <taxon>Bacillati</taxon>
        <taxon>Actinomycetota</taxon>
        <taxon>Actinomycetes</taxon>
        <taxon>Micrococcales</taxon>
        <taxon>Micrococcaceae</taxon>
        <taxon>Rothia</taxon>
    </lineage>
</organism>
<evidence type="ECO:0000256" key="3">
    <source>
        <dbReference type="ARBA" id="ARBA00022692"/>
    </source>
</evidence>
<keyword evidence="9" id="KW-1185">Reference proteome</keyword>
<evidence type="ECO:0000256" key="4">
    <source>
        <dbReference type="ARBA" id="ARBA00022989"/>
    </source>
</evidence>
<dbReference type="AlphaFoldDB" id="A0A1Y1RSC7"/>
<protein>
    <recommendedName>
        <fullName evidence="7">DUF3817 domain-containing protein</fullName>
    </recommendedName>
</protein>
<dbReference type="PANTHER" id="PTHR40077:SF1">
    <property type="entry name" value="MEMBRANE PROTEIN"/>
    <property type="match status" value="1"/>
</dbReference>
<evidence type="ECO:0000313" key="8">
    <source>
        <dbReference type="EMBL" id="ORC22280.1"/>
    </source>
</evidence>
<feature type="transmembrane region" description="Helical" evidence="6">
    <location>
        <begin position="15"/>
        <end position="37"/>
    </location>
</feature>
<accession>A0A1Y1RSC7</accession>
<feature type="transmembrane region" description="Helical" evidence="6">
    <location>
        <begin position="44"/>
        <end position="69"/>
    </location>
</feature>
<dbReference type="GO" id="GO:0005886">
    <property type="term" value="C:plasma membrane"/>
    <property type="evidence" value="ECO:0007669"/>
    <property type="project" value="UniProtKB-SubCell"/>
</dbReference>
<evidence type="ECO:0000256" key="2">
    <source>
        <dbReference type="ARBA" id="ARBA00022475"/>
    </source>
</evidence>
<keyword evidence="2" id="KW-1003">Cell membrane</keyword>
<evidence type="ECO:0000256" key="5">
    <source>
        <dbReference type="ARBA" id="ARBA00023136"/>
    </source>
</evidence>
<comment type="subcellular location">
    <subcellularLocation>
        <location evidence="1">Cell membrane</location>
        <topology evidence="1">Multi-pass membrane protein</topology>
    </subcellularLocation>
</comment>